<name>A0AA86QGT8_9EUKA</name>
<reference evidence="4 5" key="2">
    <citation type="submission" date="2024-07" db="EMBL/GenBank/DDBJ databases">
        <authorList>
            <person name="Akdeniz Z."/>
        </authorList>
    </citation>
    <scope>NUCLEOTIDE SEQUENCE [LARGE SCALE GENOMIC DNA]</scope>
</reference>
<gene>
    <name evidence="3" type="ORF">HINF_LOCUS45628</name>
    <name evidence="4" type="ORF">HINF_LOCUS61516</name>
</gene>
<evidence type="ECO:0000313" key="4">
    <source>
        <dbReference type="EMBL" id="CAL6083006.1"/>
    </source>
</evidence>
<dbReference type="Proteomes" id="UP001642409">
    <property type="component" value="Unassembled WGS sequence"/>
</dbReference>
<organism evidence="3">
    <name type="scientific">Hexamita inflata</name>
    <dbReference type="NCBI Taxonomy" id="28002"/>
    <lineage>
        <taxon>Eukaryota</taxon>
        <taxon>Metamonada</taxon>
        <taxon>Diplomonadida</taxon>
        <taxon>Hexamitidae</taxon>
        <taxon>Hexamitinae</taxon>
        <taxon>Hexamita</taxon>
    </lineage>
</organism>
<feature type="compositionally biased region" description="Polar residues" evidence="1">
    <location>
        <begin position="74"/>
        <end position="83"/>
    </location>
</feature>
<feature type="chain" id="PRO_5041728368" evidence="2">
    <location>
        <begin position="17"/>
        <end position="115"/>
    </location>
</feature>
<feature type="signal peptide" evidence="2">
    <location>
        <begin position="1"/>
        <end position="16"/>
    </location>
</feature>
<dbReference type="AlphaFoldDB" id="A0AA86QGT8"/>
<dbReference type="EMBL" id="CATOUU010000899">
    <property type="protein sequence ID" value="CAI9957983.1"/>
    <property type="molecule type" value="Genomic_DNA"/>
</dbReference>
<comment type="caution">
    <text evidence="3">The sequence shown here is derived from an EMBL/GenBank/DDBJ whole genome shotgun (WGS) entry which is preliminary data.</text>
</comment>
<evidence type="ECO:0000256" key="1">
    <source>
        <dbReference type="SAM" id="MobiDB-lite"/>
    </source>
</evidence>
<proteinExistence type="predicted"/>
<evidence type="ECO:0000256" key="2">
    <source>
        <dbReference type="SAM" id="SignalP"/>
    </source>
</evidence>
<protein>
    <submittedName>
        <fullName evidence="4">Hypothetical_protein</fullName>
    </submittedName>
</protein>
<sequence>MSLIILLCNKTITVLTEPVQISTSIKRCLIHGSYAMLDILFSLFSKKYKVAKRASQNRQQNSTRRTNTGHKSIKQNPNQNQLRKTACQKQAHCSRKLKQLKLKILRKTWTCKWQI</sequence>
<evidence type="ECO:0000313" key="5">
    <source>
        <dbReference type="Proteomes" id="UP001642409"/>
    </source>
</evidence>
<evidence type="ECO:0000313" key="3">
    <source>
        <dbReference type="EMBL" id="CAI9957983.1"/>
    </source>
</evidence>
<reference evidence="3" key="1">
    <citation type="submission" date="2023-06" db="EMBL/GenBank/DDBJ databases">
        <authorList>
            <person name="Kurt Z."/>
        </authorList>
    </citation>
    <scope>NUCLEOTIDE SEQUENCE</scope>
</reference>
<feature type="region of interest" description="Disordered" evidence="1">
    <location>
        <begin position="54"/>
        <end position="85"/>
    </location>
</feature>
<dbReference type="EMBL" id="CAXDID020000369">
    <property type="protein sequence ID" value="CAL6083006.1"/>
    <property type="molecule type" value="Genomic_DNA"/>
</dbReference>
<accession>A0AA86QGT8</accession>
<feature type="compositionally biased region" description="Polar residues" evidence="1">
    <location>
        <begin position="54"/>
        <end position="66"/>
    </location>
</feature>
<keyword evidence="2" id="KW-0732">Signal</keyword>
<keyword evidence="5" id="KW-1185">Reference proteome</keyword>